<accession>M5ITB3</accession>
<dbReference type="AlphaFoldDB" id="M5ITB3"/>
<dbReference type="EMBL" id="AMZQ01000001">
    <property type="protein sequence ID" value="EKU12513.1"/>
    <property type="molecule type" value="Genomic_DNA"/>
</dbReference>
<evidence type="ECO:0000313" key="1">
    <source>
        <dbReference type="EMBL" id="EKU12513.1"/>
    </source>
</evidence>
<reference evidence="1 2" key="1">
    <citation type="journal article" date="2013" name="Genome Announc.">
        <title>Genome Sequence of Campylobacter showae UNSWCD, Isolated from a Patient with Crohn's Disease.</title>
        <authorList>
            <person name="Tay A.P."/>
            <person name="Kaakoush N.O."/>
            <person name="Deshpande N.P."/>
            <person name="Chen Z."/>
            <person name="Mitchell H."/>
            <person name="Wilkins M.R."/>
        </authorList>
    </citation>
    <scope>NUCLEOTIDE SEQUENCE [LARGE SCALE GENOMIC DNA]</scope>
    <source>
        <strain evidence="1 2">CSUNSWCD</strain>
    </source>
</reference>
<dbReference type="Proteomes" id="UP000011939">
    <property type="component" value="Unassembled WGS sequence"/>
</dbReference>
<protein>
    <submittedName>
        <fullName evidence="1">Uncharacterized protein</fullName>
    </submittedName>
</protein>
<evidence type="ECO:0000313" key="2">
    <source>
        <dbReference type="Proteomes" id="UP000011939"/>
    </source>
</evidence>
<organism evidence="1 2">
    <name type="scientific">Campylobacter showae CSUNSWCD</name>
    <dbReference type="NCBI Taxonomy" id="1244083"/>
    <lineage>
        <taxon>Bacteria</taxon>
        <taxon>Pseudomonadati</taxon>
        <taxon>Campylobacterota</taxon>
        <taxon>Epsilonproteobacteria</taxon>
        <taxon>Campylobacterales</taxon>
        <taxon>Campylobacteraceae</taxon>
        <taxon>Campylobacter</taxon>
    </lineage>
</organism>
<name>M5ITB3_9BACT</name>
<proteinExistence type="predicted"/>
<comment type="caution">
    <text evidence="1">The sequence shown here is derived from an EMBL/GenBank/DDBJ whole genome shotgun (WGS) entry which is preliminary data.</text>
</comment>
<dbReference type="PATRIC" id="fig|1244083.3.peg.459"/>
<sequence>MYFVILLASYAKGEILSRFIVGKRAQASNTCELEPNTAFKFAVLGAKPKTATKFSPPLKSKISHQCHFACA</sequence>
<gene>
    <name evidence="1" type="ORF">CSUNSWCD_453</name>
</gene>